<dbReference type="SUPFAM" id="SSF50891">
    <property type="entry name" value="Cyclophilin-like"/>
    <property type="match status" value="1"/>
</dbReference>
<feature type="domain" description="Carboxyltransferase" evidence="4">
    <location>
        <begin position="2"/>
        <end position="194"/>
    </location>
</feature>
<evidence type="ECO:0000256" key="2">
    <source>
        <dbReference type="ARBA" id="ARBA00022801"/>
    </source>
</evidence>
<dbReference type="RefSeq" id="WP_201636185.1">
    <property type="nucleotide sequence ID" value="NZ_CP068046.1"/>
</dbReference>
<evidence type="ECO:0000313" key="6">
    <source>
        <dbReference type="Proteomes" id="UP000595857"/>
    </source>
</evidence>
<dbReference type="InterPro" id="IPR010016">
    <property type="entry name" value="PxpB"/>
</dbReference>
<gene>
    <name evidence="5" type="ORF">JI748_06670</name>
</gene>
<evidence type="ECO:0000259" key="4">
    <source>
        <dbReference type="SMART" id="SM00796"/>
    </source>
</evidence>
<reference evidence="5 6" key="1">
    <citation type="submission" date="2021-01" db="EMBL/GenBank/DDBJ databases">
        <title>Genome seq and assembly of Devosia sp. LEGU1.</title>
        <authorList>
            <person name="Chhetri G."/>
        </authorList>
    </citation>
    <scope>NUCLEOTIDE SEQUENCE [LARGE SCALE GENOMIC DNA]</scope>
    <source>
        <strain evidence="5 6">LEGU1</strain>
    </source>
</reference>
<name>A0ABX7CBV3_9HYPH</name>
<keyword evidence="3" id="KW-0067">ATP-binding</keyword>
<evidence type="ECO:0000256" key="3">
    <source>
        <dbReference type="ARBA" id="ARBA00022840"/>
    </source>
</evidence>
<evidence type="ECO:0000313" key="5">
    <source>
        <dbReference type="EMBL" id="QQR40674.1"/>
    </source>
</evidence>
<dbReference type="InterPro" id="IPR029000">
    <property type="entry name" value="Cyclophilin-like_dom_sf"/>
</dbReference>
<dbReference type="SMART" id="SM00796">
    <property type="entry name" value="AHS1"/>
    <property type="match status" value="1"/>
</dbReference>
<dbReference type="EMBL" id="CP068046">
    <property type="protein sequence ID" value="QQR40674.1"/>
    <property type="molecule type" value="Genomic_DNA"/>
</dbReference>
<dbReference type="Pfam" id="PF02682">
    <property type="entry name" value="CT_C_D"/>
    <property type="match status" value="1"/>
</dbReference>
<organism evidence="5 6">
    <name type="scientific">Devosia rhizoryzae</name>
    <dbReference type="NCBI Taxonomy" id="2774137"/>
    <lineage>
        <taxon>Bacteria</taxon>
        <taxon>Pseudomonadati</taxon>
        <taxon>Pseudomonadota</taxon>
        <taxon>Alphaproteobacteria</taxon>
        <taxon>Hyphomicrobiales</taxon>
        <taxon>Devosiaceae</taxon>
        <taxon>Devosia</taxon>
    </lineage>
</organism>
<dbReference type="PANTHER" id="PTHR34698:SF2">
    <property type="entry name" value="5-OXOPROLINASE SUBUNIT B"/>
    <property type="match status" value="1"/>
</dbReference>
<dbReference type="SUPFAM" id="SSF160467">
    <property type="entry name" value="PH0987 N-terminal domain-like"/>
    <property type="match status" value="1"/>
</dbReference>
<dbReference type="Gene3D" id="3.30.1360.40">
    <property type="match status" value="1"/>
</dbReference>
<protein>
    <submittedName>
        <fullName evidence="5">Allophanate hydrolase subunit 1</fullName>
    </submittedName>
</protein>
<dbReference type="PANTHER" id="PTHR34698">
    <property type="entry name" value="5-OXOPROLINASE SUBUNIT B"/>
    <property type="match status" value="1"/>
</dbReference>
<evidence type="ECO:0000256" key="1">
    <source>
        <dbReference type="ARBA" id="ARBA00022741"/>
    </source>
</evidence>
<keyword evidence="6" id="KW-1185">Reference proteome</keyword>
<accession>A0ABX7CBV3</accession>
<keyword evidence="1" id="KW-0547">Nucleotide-binding</keyword>
<dbReference type="Gene3D" id="2.40.100.10">
    <property type="entry name" value="Cyclophilin-like"/>
    <property type="match status" value="1"/>
</dbReference>
<dbReference type="InterPro" id="IPR003833">
    <property type="entry name" value="CT_C_D"/>
</dbReference>
<keyword evidence="2 5" id="KW-0378">Hydrolase</keyword>
<proteinExistence type="predicted"/>
<dbReference type="GO" id="GO:0016787">
    <property type="term" value="F:hydrolase activity"/>
    <property type="evidence" value="ECO:0007669"/>
    <property type="project" value="UniProtKB-KW"/>
</dbReference>
<dbReference type="Proteomes" id="UP000595857">
    <property type="component" value="Chromosome"/>
</dbReference>
<sequence length="205" mass="22190">MPLGDSALLIRFGTELDAEANRRVVSFARCLADDPLDQVLEIVPSLVSVLVRFDPLVADPVRLSGELSLRLQGNQAHAPNRAHELTVRYDGPDLYEVSSGLGMSNEDFITRHNTAPLRVLATGFAPGFVYCGFHPENMILPRRTAVRSIVPAGSILFAAGQTAIAATDVPTGWHVIGRTDFRNFDPGSTRPTVLEAGDLIRFVAA</sequence>